<accession>A0A6A5U0Z4</accession>
<keyword evidence="9" id="KW-1185">Reference proteome</keyword>
<feature type="binding site" evidence="4">
    <location>
        <position position="191"/>
    </location>
    <ligand>
        <name>ATP</name>
        <dbReference type="ChEBI" id="CHEBI:30616"/>
    </ligand>
</feature>
<dbReference type="InterPro" id="IPR017441">
    <property type="entry name" value="Protein_kinase_ATP_BS"/>
</dbReference>
<dbReference type="PROSITE" id="PS00107">
    <property type="entry name" value="PROTEIN_KINASE_ATP"/>
    <property type="match status" value="1"/>
</dbReference>
<feature type="region of interest" description="Disordered" evidence="5">
    <location>
        <begin position="725"/>
        <end position="744"/>
    </location>
</feature>
<dbReference type="AlphaFoldDB" id="A0A6A5U0Z4"/>
<dbReference type="SMART" id="SM00220">
    <property type="entry name" value="S_TKc"/>
    <property type="match status" value="1"/>
</dbReference>
<evidence type="ECO:0000256" key="1">
    <source>
        <dbReference type="ARBA" id="ARBA00005575"/>
    </source>
</evidence>
<proteinExistence type="inferred from homology"/>
<evidence type="ECO:0000259" key="7">
    <source>
        <dbReference type="PROSITE" id="PS50011"/>
    </source>
</evidence>
<feature type="domain" description="Protein kinase" evidence="7">
    <location>
        <begin position="162"/>
        <end position="476"/>
    </location>
</feature>
<keyword evidence="3 4" id="KW-0067">ATP-binding</keyword>
<evidence type="ECO:0000259" key="6">
    <source>
        <dbReference type="PROSITE" id="PS50006"/>
    </source>
</evidence>
<dbReference type="OrthoDB" id="74764at2759"/>
<protein>
    <submittedName>
        <fullName evidence="8">Pkinase-domain-containing protein</fullName>
    </submittedName>
</protein>
<dbReference type="SUPFAM" id="SSF49879">
    <property type="entry name" value="SMAD/FHA domain"/>
    <property type="match status" value="1"/>
</dbReference>
<feature type="region of interest" description="Disordered" evidence="5">
    <location>
        <begin position="639"/>
        <end position="713"/>
    </location>
</feature>
<evidence type="ECO:0000256" key="2">
    <source>
        <dbReference type="ARBA" id="ARBA00022741"/>
    </source>
</evidence>
<feature type="compositionally biased region" description="Basic and acidic residues" evidence="5">
    <location>
        <begin position="731"/>
        <end position="741"/>
    </location>
</feature>
<dbReference type="PROSITE" id="PS50006">
    <property type="entry name" value="FHA_DOMAIN"/>
    <property type="match status" value="1"/>
</dbReference>
<evidence type="ECO:0000256" key="3">
    <source>
        <dbReference type="ARBA" id="ARBA00022840"/>
    </source>
</evidence>
<dbReference type="Gene3D" id="1.10.510.10">
    <property type="entry name" value="Transferase(Phosphotransferase) domain 1"/>
    <property type="match status" value="1"/>
</dbReference>
<dbReference type="InterPro" id="IPR008984">
    <property type="entry name" value="SMAD_FHA_dom_sf"/>
</dbReference>
<feature type="compositionally biased region" description="Polar residues" evidence="5">
    <location>
        <begin position="546"/>
        <end position="556"/>
    </location>
</feature>
<feature type="region of interest" description="Disordered" evidence="5">
    <location>
        <begin position="517"/>
        <end position="617"/>
    </location>
</feature>
<evidence type="ECO:0000313" key="8">
    <source>
        <dbReference type="EMBL" id="KAF1957522.1"/>
    </source>
</evidence>
<dbReference type="GO" id="GO:0004672">
    <property type="term" value="F:protein kinase activity"/>
    <property type="evidence" value="ECO:0007669"/>
    <property type="project" value="InterPro"/>
</dbReference>
<dbReference type="PANTHER" id="PTHR24347">
    <property type="entry name" value="SERINE/THREONINE-PROTEIN KINASE"/>
    <property type="match status" value="1"/>
</dbReference>
<dbReference type="Pfam" id="PF00069">
    <property type="entry name" value="Pkinase"/>
    <property type="match status" value="1"/>
</dbReference>
<dbReference type="Gene3D" id="2.60.200.20">
    <property type="match status" value="1"/>
</dbReference>
<dbReference type="InterPro" id="IPR000719">
    <property type="entry name" value="Prot_kinase_dom"/>
</dbReference>
<reference evidence="8" key="1">
    <citation type="journal article" date="2020" name="Stud. Mycol.">
        <title>101 Dothideomycetes genomes: a test case for predicting lifestyles and emergence of pathogens.</title>
        <authorList>
            <person name="Haridas S."/>
            <person name="Albert R."/>
            <person name="Binder M."/>
            <person name="Bloem J."/>
            <person name="Labutti K."/>
            <person name="Salamov A."/>
            <person name="Andreopoulos B."/>
            <person name="Baker S."/>
            <person name="Barry K."/>
            <person name="Bills G."/>
            <person name="Bluhm B."/>
            <person name="Cannon C."/>
            <person name="Castanera R."/>
            <person name="Culley D."/>
            <person name="Daum C."/>
            <person name="Ezra D."/>
            <person name="Gonzalez J."/>
            <person name="Henrissat B."/>
            <person name="Kuo A."/>
            <person name="Liang C."/>
            <person name="Lipzen A."/>
            <person name="Lutzoni F."/>
            <person name="Magnuson J."/>
            <person name="Mondo S."/>
            <person name="Nolan M."/>
            <person name="Ohm R."/>
            <person name="Pangilinan J."/>
            <person name="Park H.-J."/>
            <person name="Ramirez L."/>
            <person name="Alfaro M."/>
            <person name="Sun H."/>
            <person name="Tritt A."/>
            <person name="Yoshinaga Y."/>
            <person name="Zwiers L.-H."/>
            <person name="Turgeon B."/>
            <person name="Goodwin S."/>
            <person name="Spatafora J."/>
            <person name="Crous P."/>
            <person name="Grigoriev I."/>
        </authorList>
    </citation>
    <scope>NUCLEOTIDE SEQUENCE</scope>
    <source>
        <strain evidence="8">CBS 675.92</strain>
    </source>
</reference>
<gene>
    <name evidence="8" type="ORF">CC80DRAFT_592773</name>
</gene>
<dbReference type="SUPFAM" id="SSF56112">
    <property type="entry name" value="Protein kinase-like (PK-like)"/>
    <property type="match status" value="1"/>
</dbReference>
<dbReference type="PROSITE" id="PS50011">
    <property type="entry name" value="PROTEIN_KINASE_DOM"/>
    <property type="match status" value="1"/>
</dbReference>
<keyword evidence="8" id="KW-0808">Transferase</keyword>
<evidence type="ECO:0000313" key="9">
    <source>
        <dbReference type="Proteomes" id="UP000800035"/>
    </source>
</evidence>
<evidence type="ECO:0000256" key="5">
    <source>
        <dbReference type="SAM" id="MobiDB-lite"/>
    </source>
</evidence>
<dbReference type="InterPro" id="IPR008271">
    <property type="entry name" value="Ser/Thr_kinase_AS"/>
</dbReference>
<dbReference type="Gene3D" id="3.30.200.20">
    <property type="entry name" value="Phosphorylase Kinase, domain 1"/>
    <property type="match status" value="1"/>
</dbReference>
<feature type="compositionally biased region" description="Polar residues" evidence="5">
    <location>
        <begin position="572"/>
        <end position="593"/>
    </location>
</feature>
<sequence length="801" mass="90595">MVLPGAGYEPVAYFEVRHEGDIQDGAQEDVIDIIGNKQFYLGRNANLCERAWPDPTISNRHLRVHCILYESDPIANIPPFVYATDFSTNGTYLKKSNEACASSQTDKGKLMGKASAFLLDDGDELRISTSLTLIYREIDPAEEVRLTYTQERERPAFALQYRITGRLLGAGASGKVLVAIQQKSQRQLACKVINLKGLHNGGQSRFLQPSVRESQQSLFKLKRQWPSQITRCFREFEILENLVHPNIVSVEKVFWSPDTIYIFQELCTGGDLFSFIEYKGGRLLDLDAAVIVRQILKGVEYLHEQNIVHRDLKPDNILMTSLEDGDRIVITDFGNARFLPDSQGPALSQLSSRRRMFTMVGTLEYAAPEIHNVNQTIPRGQGYSKAVDMWSIGAITTALLSGDVLFTDRAASEYHTNPRKVIMGLASKCDISVIDDAENHIWREVGAKAKDFIKNLLVLNENERMTVMEALDHIWFTNENHTAEFEALYERTTKHWAAPRRKSSKLVEAIPTLPTITEAGQTLSHHFAPPSRKRSASRRHKLFADSQHQTQNSLSSVAEEYEEADFEGPSHYEQQNQEENSSHSLEQRSSQFRSSEDEIGDSMKQLSLDENPPASGMYSAYESAQENVYVDCSNAASSDVDYEDEGESMQVTFPPGYTRREPESSIDHGTLMEALRFPPGYSRRRSSKKMTTSTVTYDSSQDELAPTYSPRRRIANADLESSIVYETSEDENGRRAHKPDSTLKVAHWTSLNDAQQVPRSREPELPSYEEFFHGRKRTSEASSGRSTFVRSKRMKLVAEYD</sequence>
<keyword evidence="2 4" id="KW-0547">Nucleotide-binding</keyword>
<dbReference type="EMBL" id="ML976989">
    <property type="protein sequence ID" value="KAF1957522.1"/>
    <property type="molecule type" value="Genomic_DNA"/>
</dbReference>
<dbReference type="Proteomes" id="UP000800035">
    <property type="component" value="Unassembled WGS sequence"/>
</dbReference>
<name>A0A6A5U0Z4_9PLEO</name>
<feature type="domain" description="FHA" evidence="6">
    <location>
        <begin position="39"/>
        <end position="98"/>
    </location>
</feature>
<organism evidence="8 9">
    <name type="scientific">Byssothecium circinans</name>
    <dbReference type="NCBI Taxonomy" id="147558"/>
    <lineage>
        <taxon>Eukaryota</taxon>
        <taxon>Fungi</taxon>
        <taxon>Dikarya</taxon>
        <taxon>Ascomycota</taxon>
        <taxon>Pezizomycotina</taxon>
        <taxon>Dothideomycetes</taxon>
        <taxon>Pleosporomycetidae</taxon>
        <taxon>Pleosporales</taxon>
        <taxon>Massarineae</taxon>
        <taxon>Massarinaceae</taxon>
        <taxon>Byssothecium</taxon>
    </lineage>
</organism>
<keyword evidence="8" id="KW-0418">Kinase</keyword>
<dbReference type="InterPro" id="IPR000253">
    <property type="entry name" value="FHA_dom"/>
</dbReference>
<dbReference type="GO" id="GO:0005524">
    <property type="term" value="F:ATP binding"/>
    <property type="evidence" value="ECO:0007669"/>
    <property type="project" value="UniProtKB-UniRule"/>
</dbReference>
<feature type="compositionally biased region" description="Basic residues" evidence="5">
    <location>
        <begin position="531"/>
        <end position="541"/>
    </location>
</feature>
<evidence type="ECO:0000256" key="4">
    <source>
        <dbReference type="PROSITE-ProRule" id="PRU10141"/>
    </source>
</evidence>
<dbReference type="InterPro" id="IPR011009">
    <property type="entry name" value="Kinase-like_dom_sf"/>
</dbReference>
<dbReference type="PROSITE" id="PS00108">
    <property type="entry name" value="PROTEIN_KINASE_ST"/>
    <property type="match status" value="1"/>
</dbReference>
<comment type="similarity">
    <text evidence="1">Belongs to the protein kinase superfamily. CAMK Ser/Thr protein kinase family. CHEK2 subfamily.</text>
</comment>